<name>A0ABR3Z677_9PEZI</name>
<dbReference type="InterPro" id="IPR017853">
    <property type="entry name" value="GH"/>
</dbReference>
<sequence>MSPKMPKAVGSVASTSGHARKIGYWQSSNIHKRQFRDGQFKCPPVRPGDIPLDTNISLGGRWTHLYYAFGAINPKTFHIVDDPTKEPLYKEFTAIKYRPNGPQTWMAVGGFDFSDPGVDPDAETDTAADVSTHSTWSDMAMTQDRRAAFIQSTIAFMDKYGFQGIELDWEYPVAEDRGGRPEDTKNFVSLVREMRQAFGTKYGISVALAPDFWYLRYYDAVAMQPYVDWFGFMAYDLHGVWASDSKSKIVKGHTDADEIYKDIIPLAFDGLDFSKINFGMAIYGRGFTLADPNCRTMDGNCSWTGGNEAGICTDFSGVLSYDEIQKKVSDAKFQNKPGPTLDRTTMMKYFTWGDKQQNWIAYDDQETWQLKKANLADKYGFGGTMFWSVDFMGQGLNISDVYIDPSLVCQDQDKLTVNRTAFCHAPCRLIMPECAIPTTTVTATYTISIEVYQGPSSTLTETITTAVTLTTASISYSPVYVGGGRSGGDTFTPIPIIPMPPIVLPVTSKPGGAATVTSRTISLPNWPTTGQWPPPGGVTNQDPWQAPSNTANTASTASMVTQPPYVFSPSASPPPSPSQSKTKTTTTVATAVIATWPPGSIEPTDKDDNDVIPCNAWFLNICFSWPGFVFKGFRIKGPIPPGLYIFPPPDPAAIKPPPGLNINIKPEPHIILTRGNDNKWTTPQKNDQTESCARRTTVYDTAVSVQATVTTSGRSTYTSTSTVMSTRIPRTGCNLQPTETATSTVLNNPDCPHVTGMVVFPPKKRHKYSDEEGPPARLKPKPKPKREADANPDNLDCWFGQYCIVIPEDPFSVGDIDRVLDDFKANRQLKFTKAWAPSHSGFTAGYFLEDATRRLENELLALKNGRKEFAGVQMRELPVLAYGERAGPYVNNGVYGSPYIHEDFHSSQVAAMAVGRQLGIAKRSNLIAVSAGEGTYIDAHDMEVAFWVNDGLI</sequence>
<proteinExistence type="inferred from homology"/>
<dbReference type="SUPFAM" id="SSF54556">
    <property type="entry name" value="Chitinase insertion domain"/>
    <property type="match status" value="1"/>
</dbReference>
<dbReference type="Proteomes" id="UP001583186">
    <property type="component" value="Unassembled WGS sequence"/>
</dbReference>
<dbReference type="InterPro" id="IPR011583">
    <property type="entry name" value="Chitinase_II/V-like_cat"/>
</dbReference>
<organism evidence="5 6">
    <name type="scientific">Sporothrix stenoceras</name>
    <dbReference type="NCBI Taxonomy" id="5173"/>
    <lineage>
        <taxon>Eukaryota</taxon>
        <taxon>Fungi</taxon>
        <taxon>Dikarya</taxon>
        <taxon>Ascomycota</taxon>
        <taxon>Pezizomycotina</taxon>
        <taxon>Sordariomycetes</taxon>
        <taxon>Sordariomycetidae</taxon>
        <taxon>Ophiostomatales</taxon>
        <taxon>Ophiostomataceae</taxon>
        <taxon>Sporothrix</taxon>
    </lineage>
</organism>
<dbReference type="EMBL" id="JAWCUI010000024">
    <property type="protein sequence ID" value="KAL1896124.1"/>
    <property type="molecule type" value="Genomic_DNA"/>
</dbReference>
<dbReference type="Gene3D" id="3.20.20.80">
    <property type="entry name" value="Glycosidases"/>
    <property type="match status" value="1"/>
</dbReference>
<dbReference type="EC" id="3.2.1.14" evidence="2"/>
<evidence type="ECO:0000256" key="1">
    <source>
        <dbReference type="ARBA" id="ARBA00008682"/>
    </source>
</evidence>
<evidence type="ECO:0000313" key="6">
    <source>
        <dbReference type="Proteomes" id="UP001583186"/>
    </source>
</evidence>
<feature type="region of interest" description="Disordered" evidence="3">
    <location>
        <begin position="563"/>
        <end position="584"/>
    </location>
</feature>
<feature type="domain" description="GH18" evidence="4">
    <location>
        <begin position="19"/>
        <end position="402"/>
    </location>
</feature>
<dbReference type="Pfam" id="PF00704">
    <property type="entry name" value="Glyco_hydro_18"/>
    <property type="match status" value="1"/>
</dbReference>
<reference evidence="5 6" key="1">
    <citation type="journal article" date="2024" name="IMA Fungus">
        <title>IMA Genome - F19 : A genome assembly and annotation guide to empower mycologists, including annotated draft genome sequences of Ceratocystis pirilliformis, Diaporthe australafricana, Fusarium ophioides, Paecilomyces lecythidis, and Sporothrix stenoceras.</title>
        <authorList>
            <person name="Aylward J."/>
            <person name="Wilson A.M."/>
            <person name="Visagie C.M."/>
            <person name="Spraker J."/>
            <person name="Barnes I."/>
            <person name="Buitendag C."/>
            <person name="Ceriani C."/>
            <person name="Del Mar Angel L."/>
            <person name="du Plessis D."/>
            <person name="Fuchs T."/>
            <person name="Gasser K."/>
            <person name="Kramer D."/>
            <person name="Li W."/>
            <person name="Munsamy K."/>
            <person name="Piso A."/>
            <person name="Price J.L."/>
            <person name="Sonnekus B."/>
            <person name="Thomas C."/>
            <person name="van der Nest A."/>
            <person name="van Dijk A."/>
            <person name="van Heerden A."/>
            <person name="van Vuuren N."/>
            <person name="Yilmaz N."/>
            <person name="Duong T.A."/>
            <person name="van der Merwe N.A."/>
            <person name="Wingfield M.J."/>
            <person name="Wingfield B.D."/>
        </authorList>
    </citation>
    <scope>NUCLEOTIDE SEQUENCE [LARGE SCALE GENOMIC DNA]</scope>
    <source>
        <strain evidence="5 6">CMW 5346</strain>
    </source>
</reference>
<dbReference type="SUPFAM" id="SSF51445">
    <property type="entry name" value="(Trans)glycosidases"/>
    <property type="match status" value="1"/>
</dbReference>
<dbReference type="SMART" id="SM00636">
    <property type="entry name" value="Glyco_18"/>
    <property type="match status" value="1"/>
</dbReference>
<evidence type="ECO:0000256" key="2">
    <source>
        <dbReference type="ARBA" id="ARBA00012729"/>
    </source>
</evidence>
<dbReference type="PROSITE" id="PS51910">
    <property type="entry name" value="GH18_2"/>
    <property type="match status" value="1"/>
</dbReference>
<dbReference type="InterPro" id="IPR001223">
    <property type="entry name" value="Glyco_hydro18_cat"/>
</dbReference>
<protein>
    <recommendedName>
        <fullName evidence="2">chitinase</fullName>
        <ecNumber evidence="2">3.2.1.14</ecNumber>
    </recommendedName>
</protein>
<accession>A0ABR3Z677</accession>
<dbReference type="Gene3D" id="3.10.50.10">
    <property type="match status" value="1"/>
</dbReference>
<dbReference type="PANTHER" id="PTHR11177:SF333">
    <property type="entry name" value="CHITINASE"/>
    <property type="match status" value="1"/>
</dbReference>
<dbReference type="PANTHER" id="PTHR11177">
    <property type="entry name" value="CHITINASE"/>
    <property type="match status" value="1"/>
</dbReference>
<comment type="similarity">
    <text evidence="1">Belongs to the glycosyl hydrolase 18 family. Chitinase class V subfamily.</text>
</comment>
<keyword evidence="6" id="KW-1185">Reference proteome</keyword>
<feature type="region of interest" description="Disordered" evidence="3">
    <location>
        <begin position="764"/>
        <end position="792"/>
    </location>
</feature>
<evidence type="ECO:0000259" key="4">
    <source>
        <dbReference type="PROSITE" id="PS51910"/>
    </source>
</evidence>
<evidence type="ECO:0000313" key="5">
    <source>
        <dbReference type="EMBL" id="KAL1896124.1"/>
    </source>
</evidence>
<dbReference type="InterPro" id="IPR050314">
    <property type="entry name" value="Glycosyl_Hydrlase_18"/>
</dbReference>
<evidence type="ECO:0000256" key="3">
    <source>
        <dbReference type="SAM" id="MobiDB-lite"/>
    </source>
</evidence>
<comment type="caution">
    <text evidence="5">The sequence shown here is derived from an EMBL/GenBank/DDBJ whole genome shotgun (WGS) entry which is preliminary data.</text>
</comment>
<gene>
    <name evidence="5" type="ORF">Sste5346_004866</name>
</gene>
<dbReference type="InterPro" id="IPR029070">
    <property type="entry name" value="Chitinase_insertion_sf"/>
</dbReference>